<keyword evidence="10" id="KW-1185">Reference proteome</keyword>
<dbReference type="InterPro" id="IPR036850">
    <property type="entry name" value="NDK-like_dom_sf"/>
</dbReference>
<evidence type="ECO:0000313" key="9">
    <source>
        <dbReference type="EMBL" id="KII74728.1"/>
    </source>
</evidence>
<feature type="domain" description="Nucleoside diphosphate kinase-like" evidence="8">
    <location>
        <begin position="1"/>
        <end position="92"/>
    </location>
</feature>
<evidence type="ECO:0000313" key="10">
    <source>
        <dbReference type="Proteomes" id="UP000031668"/>
    </source>
</evidence>
<dbReference type="GO" id="GO:0005524">
    <property type="term" value="F:ATP binding"/>
    <property type="evidence" value="ECO:0007669"/>
    <property type="project" value="UniProtKB-KW"/>
</dbReference>
<evidence type="ECO:0000256" key="3">
    <source>
        <dbReference type="ARBA" id="ARBA00022741"/>
    </source>
</evidence>
<dbReference type="OrthoDB" id="25346at2759"/>
<evidence type="ECO:0000259" key="8">
    <source>
        <dbReference type="SMART" id="SM00562"/>
    </source>
</evidence>
<dbReference type="GO" id="GO:0006183">
    <property type="term" value="P:GTP biosynthetic process"/>
    <property type="evidence" value="ECO:0007669"/>
    <property type="project" value="InterPro"/>
</dbReference>
<evidence type="ECO:0000256" key="4">
    <source>
        <dbReference type="ARBA" id="ARBA00022777"/>
    </source>
</evidence>
<keyword evidence="5" id="KW-0067">ATP-binding</keyword>
<dbReference type="Pfam" id="PF00334">
    <property type="entry name" value="NDK"/>
    <property type="match status" value="1"/>
</dbReference>
<keyword evidence="2" id="KW-0808">Transferase</keyword>
<reference evidence="9 10" key="1">
    <citation type="journal article" date="2014" name="Genome Biol. Evol.">
        <title>The genome of the myxosporean Thelohanellus kitauei shows adaptations to nutrient acquisition within its fish host.</title>
        <authorList>
            <person name="Yang Y."/>
            <person name="Xiong J."/>
            <person name="Zhou Z."/>
            <person name="Huo F."/>
            <person name="Miao W."/>
            <person name="Ran C."/>
            <person name="Liu Y."/>
            <person name="Zhang J."/>
            <person name="Feng J."/>
            <person name="Wang M."/>
            <person name="Wang M."/>
            <person name="Wang L."/>
            <person name="Yao B."/>
        </authorList>
    </citation>
    <scope>NUCLEOTIDE SEQUENCE [LARGE SCALE GENOMIC DNA]</scope>
    <source>
        <strain evidence="9">Wuqing</strain>
    </source>
</reference>
<dbReference type="OMA" id="HENAFFY"/>
<evidence type="ECO:0000256" key="5">
    <source>
        <dbReference type="ARBA" id="ARBA00022840"/>
    </source>
</evidence>
<proteinExistence type="inferred from homology"/>
<dbReference type="PANTHER" id="PTHR46161:SF3">
    <property type="entry name" value="NUCLEOSIDE DIPHOSPHATE KINASE DDB_G0292928-RELATED"/>
    <property type="match status" value="1"/>
</dbReference>
<protein>
    <submittedName>
        <fullName evidence="9">Nucleoside diphosphate kinase 6</fullName>
    </submittedName>
</protein>
<organism evidence="9 10">
    <name type="scientific">Thelohanellus kitauei</name>
    <name type="common">Myxosporean</name>
    <dbReference type="NCBI Taxonomy" id="669202"/>
    <lineage>
        <taxon>Eukaryota</taxon>
        <taxon>Metazoa</taxon>
        <taxon>Cnidaria</taxon>
        <taxon>Myxozoa</taxon>
        <taxon>Myxosporea</taxon>
        <taxon>Bivalvulida</taxon>
        <taxon>Platysporina</taxon>
        <taxon>Myxobolidae</taxon>
        <taxon>Thelohanellus</taxon>
    </lineage>
</organism>
<evidence type="ECO:0000256" key="6">
    <source>
        <dbReference type="PROSITE-ProRule" id="PRU00706"/>
    </source>
</evidence>
<evidence type="ECO:0000256" key="7">
    <source>
        <dbReference type="RuleBase" id="RU004011"/>
    </source>
</evidence>
<dbReference type="PRINTS" id="PR01243">
    <property type="entry name" value="NUCDPKINASE"/>
</dbReference>
<keyword evidence="3" id="KW-0547">Nucleotide-binding</keyword>
<dbReference type="Gene3D" id="3.30.70.141">
    <property type="entry name" value="Nucleoside diphosphate kinase-like domain"/>
    <property type="match status" value="1"/>
</dbReference>
<dbReference type="SMART" id="SM00562">
    <property type="entry name" value="NDK"/>
    <property type="match status" value="1"/>
</dbReference>
<comment type="caution">
    <text evidence="6">Lacks conserved residue(s) required for the propagation of feature annotation.</text>
</comment>
<dbReference type="PANTHER" id="PTHR46161">
    <property type="entry name" value="NUCLEOSIDE DIPHOSPHATE KINASE"/>
    <property type="match status" value="1"/>
</dbReference>
<dbReference type="GO" id="GO:0006241">
    <property type="term" value="P:CTP biosynthetic process"/>
    <property type="evidence" value="ECO:0007669"/>
    <property type="project" value="InterPro"/>
</dbReference>
<dbReference type="AlphaFoldDB" id="A0A0C2JYT4"/>
<gene>
    <name evidence="9" type="ORF">RF11_10338</name>
</gene>
<dbReference type="GO" id="GO:0004550">
    <property type="term" value="F:nucleoside diphosphate kinase activity"/>
    <property type="evidence" value="ECO:0007669"/>
    <property type="project" value="InterPro"/>
</dbReference>
<evidence type="ECO:0000256" key="1">
    <source>
        <dbReference type="ARBA" id="ARBA00008142"/>
    </source>
</evidence>
<dbReference type="EMBL" id="JWZT01000293">
    <property type="protein sequence ID" value="KII74728.1"/>
    <property type="molecule type" value="Genomic_DNA"/>
</dbReference>
<dbReference type="GO" id="GO:0006228">
    <property type="term" value="P:UTP biosynthetic process"/>
    <property type="evidence" value="ECO:0007669"/>
    <property type="project" value="InterPro"/>
</dbReference>
<accession>A0A0C2JYT4</accession>
<dbReference type="InterPro" id="IPR001564">
    <property type="entry name" value="Nucleoside_diP_kinase"/>
</dbReference>
<dbReference type="Proteomes" id="UP000031668">
    <property type="component" value="Unassembled WGS sequence"/>
</dbReference>
<dbReference type="PROSITE" id="PS51374">
    <property type="entry name" value="NDPK_LIKE"/>
    <property type="match status" value="1"/>
</dbReference>
<comment type="caution">
    <text evidence="9">The sequence shown here is derived from an EMBL/GenBank/DDBJ whole genome shotgun (WGS) entry which is preliminary data.</text>
</comment>
<dbReference type="InterPro" id="IPR034907">
    <property type="entry name" value="NDK-like_dom"/>
</dbReference>
<comment type="similarity">
    <text evidence="1 6 7">Belongs to the NDK family.</text>
</comment>
<evidence type="ECO:0000256" key="2">
    <source>
        <dbReference type="ARBA" id="ARBA00022679"/>
    </source>
</evidence>
<sequence length="105" mass="12066">MVHENAFFYDRLVRFVASGPVVPMVLSRDQAVDRFRRILGPTKFTIAQRYHPDTLRGMFGTSDVCNVAHGSDNDEKALQEVQFFFPELKSEIEDKSIHTYSYCSS</sequence>
<name>A0A0C2JYT4_THEKT</name>
<keyword evidence="4 9" id="KW-0418">Kinase</keyword>
<dbReference type="SUPFAM" id="SSF54919">
    <property type="entry name" value="Nucleoside diphosphate kinase, NDK"/>
    <property type="match status" value="1"/>
</dbReference>